<evidence type="ECO:0000313" key="11">
    <source>
        <dbReference type="EMBL" id="RLK48732.1"/>
    </source>
</evidence>
<dbReference type="PANTHER" id="PTHR35091">
    <property type="entry name" value="FLAGELLAR PROTEIN FLIL"/>
    <property type="match status" value="1"/>
</dbReference>
<evidence type="ECO:0000256" key="4">
    <source>
        <dbReference type="ARBA" id="ARBA00022475"/>
    </source>
</evidence>
<dbReference type="GO" id="GO:0006935">
    <property type="term" value="P:chemotaxis"/>
    <property type="evidence" value="ECO:0007669"/>
    <property type="project" value="UniProtKB-KW"/>
</dbReference>
<dbReference type="AlphaFoldDB" id="A0A498BZ69"/>
<name>A0A498BZ69_9GAMM</name>
<keyword evidence="7 10" id="KW-0283">Flagellar rotation</keyword>
<keyword evidence="5 10" id="KW-0145">Chemotaxis</keyword>
<dbReference type="Proteomes" id="UP000275461">
    <property type="component" value="Unassembled WGS sequence"/>
</dbReference>
<dbReference type="Pfam" id="PF03748">
    <property type="entry name" value="FliL"/>
    <property type="match status" value="1"/>
</dbReference>
<keyword evidence="10" id="KW-0997">Cell inner membrane</keyword>
<proteinExistence type="inferred from homology"/>
<gene>
    <name evidence="11" type="ORF">DFR31_1843</name>
</gene>
<evidence type="ECO:0000313" key="12">
    <source>
        <dbReference type="Proteomes" id="UP000275461"/>
    </source>
</evidence>
<comment type="function">
    <text evidence="1 10">Controls the rotational direction of flagella during chemotaxis.</text>
</comment>
<organism evidence="11 12">
    <name type="scientific">Alkalispirillum mobile</name>
    <dbReference type="NCBI Taxonomy" id="85925"/>
    <lineage>
        <taxon>Bacteria</taxon>
        <taxon>Pseudomonadati</taxon>
        <taxon>Pseudomonadota</taxon>
        <taxon>Gammaproteobacteria</taxon>
        <taxon>Chromatiales</taxon>
        <taxon>Ectothiorhodospiraceae</taxon>
        <taxon>Alkalispirillum</taxon>
    </lineage>
</organism>
<comment type="subcellular location">
    <subcellularLocation>
        <location evidence="10">Cell inner membrane</location>
    </subcellularLocation>
    <subcellularLocation>
        <location evidence="2">Cell membrane</location>
        <topology evidence="2">Single-pass membrane protein</topology>
    </subcellularLocation>
</comment>
<keyword evidence="11" id="KW-0969">Cilium</keyword>
<evidence type="ECO:0000256" key="10">
    <source>
        <dbReference type="RuleBase" id="RU364125"/>
    </source>
</evidence>
<dbReference type="GO" id="GO:0071978">
    <property type="term" value="P:bacterial-type flagellum-dependent swarming motility"/>
    <property type="evidence" value="ECO:0007669"/>
    <property type="project" value="TreeGrafter"/>
</dbReference>
<evidence type="ECO:0000256" key="2">
    <source>
        <dbReference type="ARBA" id="ARBA00004162"/>
    </source>
</evidence>
<dbReference type="InterPro" id="IPR005503">
    <property type="entry name" value="FliL"/>
</dbReference>
<reference evidence="11 12" key="1">
    <citation type="submission" date="2018-10" db="EMBL/GenBank/DDBJ databases">
        <title>Genomic Encyclopedia of Type Strains, Phase IV (KMG-IV): sequencing the most valuable type-strain genomes for metagenomic binning, comparative biology and taxonomic classification.</title>
        <authorList>
            <person name="Goeker M."/>
        </authorList>
    </citation>
    <scope>NUCLEOTIDE SEQUENCE [LARGE SCALE GENOMIC DNA]</scope>
    <source>
        <strain evidence="11 12">DSM 12769</strain>
    </source>
</reference>
<evidence type="ECO:0000256" key="6">
    <source>
        <dbReference type="ARBA" id="ARBA00022692"/>
    </source>
</evidence>
<keyword evidence="6" id="KW-0812">Transmembrane</keyword>
<accession>A0A498BZ69</accession>
<keyword evidence="9 10" id="KW-0472">Membrane</keyword>
<evidence type="ECO:0000256" key="9">
    <source>
        <dbReference type="ARBA" id="ARBA00023136"/>
    </source>
</evidence>
<dbReference type="GO" id="GO:0009425">
    <property type="term" value="C:bacterial-type flagellum basal body"/>
    <property type="evidence" value="ECO:0007669"/>
    <property type="project" value="InterPro"/>
</dbReference>
<evidence type="ECO:0000256" key="8">
    <source>
        <dbReference type="ARBA" id="ARBA00022989"/>
    </source>
</evidence>
<sequence>MAKAVSKQQGMSKLVVILLASILVVLLAVGGAVAAYLTGMIGGPGDDEPAVEEPLEESVYIELDPALTVNFERSGRISYLQAEVQLETRYASVEEAIERHMPVIRNNLLDLFADQDWQEINTRAGRQALREESLDEINRVLADRGVEQEVEAVYFTRFVMQ</sequence>
<comment type="caution">
    <text evidence="11">The sequence shown here is derived from an EMBL/GenBank/DDBJ whole genome shotgun (WGS) entry which is preliminary data.</text>
</comment>
<dbReference type="EMBL" id="RCDA01000002">
    <property type="protein sequence ID" value="RLK48732.1"/>
    <property type="molecule type" value="Genomic_DNA"/>
</dbReference>
<keyword evidence="11" id="KW-0966">Cell projection</keyword>
<evidence type="ECO:0000256" key="7">
    <source>
        <dbReference type="ARBA" id="ARBA00022779"/>
    </source>
</evidence>
<dbReference type="GO" id="GO:0005886">
    <property type="term" value="C:plasma membrane"/>
    <property type="evidence" value="ECO:0007669"/>
    <property type="project" value="UniProtKB-SubCell"/>
</dbReference>
<dbReference type="PANTHER" id="PTHR35091:SF2">
    <property type="entry name" value="FLAGELLAR PROTEIN FLIL"/>
    <property type="match status" value="1"/>
</dbReference>
<dbReference type="RefSeq" id="WP_121442374.1">
    <property type="nucleotide sequence ID" value="NZ_RCDA01000002.1"/>
</dbReference>
<evidence type="ECO:0000256" key="5">
    <source>
        <dbReference type="ARBA" id="ARBA00022500"/>
    </source>
</evidence>
<keyword evidence="4" id="KW-1003">Cell membrane</keyword>
<evidence type="ECO:0000256" key="1">
    <source>
        <dbReference type="ARBA" id="ARBA00002254"/>
    </source>
</evidence>
<keyword evidence="11" id="KW-0282">Flagellum</keyword>
<keyword evidence="8" id="KW-1133">Transmembrane helix</keyword>
<dbReference type="OrthoDB" id="5616092at2"/>
<keyword evidence="12" id="KW-1185">Reference proteome</keyword>
<comment type="similarity">
    <text evidence="3 10">Belongs to the FliL family.</text>
</comment>
<evidence type="ECO:0000256" key="3">
    <source>
        <dbReference type="ARBA" id="ARBA00008281"/>
    </source>
</evidence>
<protein>
    <recommendedName>
        <fullName evidence="10">Flagellar protein FliL</fullName>
    </recommendedName>
</protein>